<evidence type="ECO:0000256" key="7">
    <source>
        <dbReference type="ARBA" id="ARBA00023136"/>
    </source>
</evidence>
<dbReference type="PANTHER" id="PTHR24220:SF470">
    <property type="entry name" value="CELL DIVISION ATP-BINDING PROTEIN FTSE"/>
    <property type="match status" value="1"/>
</dbReference>
<gene>
    <name evidence="9" type="primary">ftsE</name>
    <name evidence="11" type="ORF">UV05_C0011G0038</name>
</gene>
<dbReference type="GO" id="GO:0051301">
    <property type="term" value="P:cell division"/>
    <property type="evidence" value="ECO:0007669"/>
    <property type="project" value="UniProtKB-UniRule"/>
</dbReference>
<dbReference type="InterPro" id="IPR015854">
    <property type="entry name" value="ABC_transpr_LolD-like"/>
</dbReference>
<dbReference type="GO" id="GO:0022857">
    <property type="term" value="F:transmembrane transporter activity"/>
    <property type="evidence" value="ECO:0007669"/>
    <property type="project" value="TreeGrafter"/>
</dbReference>
<evidence type="ECO:0000259" key="10">
    <source>
        <dbReference type="PROSITE" id="PS50893"/>
    </source>
</evidence>
<dbReference type="Pfam" id="PF00005">
    <property type="entry name" value="ABC_tran"/>
    <property type="match status" value="1"/>
</dbReference>
<dbReference type="PROSITE" id="PS00211">
    <property type="entry name" value="ABC_TRANSPORTER_1"/>
    <property type="match status" value="1"/>
</dbReference>
<comment type="function">
    <text evidence="9">Part of the ABC transporter FtsEX involved in cellular division.</text>
</comment>
<evidence type="ECO:0000313" key="12">
    <source>
        <dbReference type="Proteomes" id="UP000034875"/>
    </source>
</evidence>
<evidence type="ECO:0000313" key="11">
    <source>
        <dbReference type="EMBL" id="KKS44147.1"/>
    </source>
</evidence>
<comment type="similarity">
    <text evidence="1 9">Belongs to the ABC transporter superfamily.</text>
</comment>
<sequence length="219" mass="24637">MISFQGITKVYPKGVEALRGVDLEISDGEFLFLVGPSGAGKTTLLKFLIREDLPSSGAIIFKDEDIVGLADHLVPQLRRQIGMVFQDFKLLEKRTVFENVAFALEVLGRNDNDIAQMVPFILQKVGLSEKLDFYPRQLSSGEQQRVAIARALIHEPEVLLADEPTGNLDYENSWQIINLLKQINEWGTTVIMATHDRTIVDSMKKRVVTLERGLIVKDE</sequence>
<evidence type="ECO:0000256" key="2">
    <source>
        <dbReference type="ARBA" id="ARBA00020019"/>
    </source>
</evidence>
<evidence type="ECO:0000256" key="6">
    <source>
        <dbReference type="ARBA" id="ARBA00022840"/>
    </source>
</evidence>
<dbReference type="InterPro" id="IPR005286">
    <property type="entry name" value="Cell_div_FtsE"/>
</dbReference>
<name>A0A0G0Z636_9BACT</name>
<dbReference type="GO" id="GO:0005886">
    <property type="term" value="C:plasma membrane"/>
    <property type="evidence" value="ECO:0007669"/>
    <property type="project" value="UniProtKB-SubCell"/>
</dbReference>
<dbReference type="SUPFAM" id="SSF52540">
    <property type="entry name" value="P-loop containing nucleoside triphosphate hydrolases"/>
    <property type="match status" value="1"/>
</dbReference>
<keyword evidence="4 9" id="KW-0132">Cell division</keyword>
<dbReference type="InterPro" id="IPR003593">
    <property type="entry name" value="AAA+_ATPase"/>
</dbReference>
<dbReference type="EMBL" id="LCCZ01000011">
    <property type="protein sequence ID" value="KKS44147.1"/>
    <property type="molecule type" value="Genomic_DNA"/>
</dbReference>
<organism evidence="11 12">
    <name type="scientific">candidate division CPR1 bacterium GW2011_GWA2_42_17</name>
    <dbReference type="NCBI Taxonomy" id="1618341"/>
    <lineage>
        <taxon>Bacteria</taxon>
        <taxon>candidate division CPR1</taxon>
    </lineage>
</organism>
<dbReference type="FunFam" id="3.40.50.300:FF:000056">
    <property type="entry name" value="Cell division ATP-binding protein FtsE"/>
    <property type="match status" value="1"/>
</dbReference>
<feature type="domain" description="ABC transporter" evidence="10">
    <location>
        <begin position="2"/>
        <end position="219"/>
    </location>
</feature>
<dbReference type="AlphaFoldDB" id="A0A0G0Z636"/>
<dbReference type="PANTHER" id="PTHR24220">
    <property type="entry name" value="IMPORT ATP-BINDING PROTEIN"/>
    <property type="match status" value="1"/>
</dbReference>
<comment type="subcellular location">
    <subcellularLocation>
        <location evidence="9">Cell membrane</location>
        <topology evidence="9">Peripheral membrane protein</topology>
        <orientation evidence="9">Cytoplasmic side</orientation>
    </subcellularLocation>
</comment>
<dbReference type="SMART" id="SM00382">
    <property type="entry name" value="AAA"/>
    <property type="match status" value="1"/>
</dbReference>
<comment type="caution">
    <text evidence="11">The sequence shown here is derived from an EMBL/GenBank/DDBJ whole genome shotgun (WGS) entry which is preliminary data.</text>
</comment>
<dbReference type="Proteomes" id="UP000034875">
    <property type="component" value="Unassembled WGS sequence"/>
</dbReference>
<keyword evidence="6 9" id="KW-0067">ATP-binding</keyword>
<dbReference type="NCBIfam" id="TIGR02673">
    <property type="entry name" value="FtsE"/>
    <property type="match status" value="1"/>
</dbReference>
<evidence type="ECO:0000256" key="9">
    <source>
        <dbReference type="RuleBase" id="RU365094"/>
    </source>
</evidence>
<reference evidence="11 12" key="1">
    <citation type="journal article" date="2015" name="Nature">
        <title>rRNA introns, odd ribosomes, and small enigmatic genomes across a large radiation of phyla.</title>
        <authorList>
            <person name="Brown C.T."/>
            <person name="Hug L.A."/>
            <person name="Thomas B.C."/>
            <person name="Sharon I."/>
            <person name="Castelle C.J."/>
            <person name="Singh A."/>
            <person name="Wilkins M.J."/>
            <person name="Williams K.H."/>
            <person name="Banfield J.F."/>
        </authorList>
    </citation>
    <scope>NUCLEOTIDE SEQUENCE [LARGE SCALE GENOMIC DNA]</scope>
</reference>
<evidence type="ECO:0000256" key="4">
    <source>
        <dbReference type="ARBA" id="ARBA00022618"/>
    </source>
</evidence>
<dbReference type="InterPro" id="IPR027417">
    <property type="entry name" value="P-loop_NTPase"/>
</dbReference>
<proteinExistence type="inferred from homology"/>
<evidence type="ECO:0000256" key="8">
    <source>
        <dbReference type="ARBA" id="ARBA00023306"/>
    </source>
</evidence>
<keyword evidence="3 9" id="KW-1003">Cell membrane</keyword>
<accession>A0A0G0Z636</accession>
<evidence type="ECO:0000256" key="5">
    <source>
        <dbReference type="ARBA" id="ARBA00022741"/>
    </source>
</evidence>
<keyword evidence="5 9" id="KW-0547">Nucleotide-binding</keyword>
<dbReference type="PATRIC" id="fig|1618341.3.peg.254"/>
<dbReference type="Gene3D" id="3.40.50.300">
    <property type="entry name" value="P-loop containing nucleotide triphosphate hydrolases"/>
    <property type="match status" value="1"/>
</dbReference>
<keyword evidence="7 9" id="KW-0472">Membrane</keyword>
<dbReference type="InterPro" id="IPR003439">
    <property type="entry name" value="ABC_transporter-like_ATP-bd"/>
</dbReference>
<dbReference type="GO" id="GO:0016887">
    <property type="term" value="F:ATP hydrolysis activity"/>
    <property type="evidence" value="ECO:0007669"/>
    <property type="project" value="InterPro"/>
</dbReference>
<dbReference type="InterPro" id="IPR017871">
    <property type="entry name" value="ABC_transporter-like_CS"/>
</dbReference>
<keyword evidence="8 9" id="KW-0131">Cell cycle</keyword>
<evidence type="ECO:0000256" key="1">
    <source>
        <dbReference type="ARBA" id="ARBA00005417"/>
    </source>
</evidence>
<dbReference type="GO" id="GO:0005524">
    <property type="term" value="F:ATP binding"/>
    <property type="evidence" value="ECO:0007669"/>
    <property type="project" value="UniProtKB-UniRule"/>
</dbReference>
<protein>
    <recommendedName>
        <fullName evidence="2 9">Cell division ATP-binding protein FtsE</fullName>
    </recommendedName>
</protein>
<evidence type="ECO:0000256" key="3">
    <source>
        <dbReference type="ARBA" id="ARBA00022475"/>
    </source>
</evidence>
<dbReference type="PROSITE" id="PS50893">
    <property type="entry name" value="ABC_TRANSPORTER_2"/>
    <property type="match status" value="1"/>
</dbReference>
<comment type="subunit">
    <text evidence="9">Homodimer. Forms a membrane-associated complex with FtsX.</text>
</comment>